<dbReference type="GO" id="GO:0000160">
    <property type="term" value="P:phosphorelay signal transduction system"/>
    <property type="evidence" value="ECO:0007669"/>
    <property type="project" value="InterPro"/>
</dbReference>
<gene>
    <name evidence="6" type="ORF">F2P47_05895</name>
</gene>
<reference evidence="6 7" key="1">
    <citation type="submission" date="2019-09" db="EMBL/GenBank/DDBJ databases">
        <title>Parvibaculum sedimenti sp. nov., isolated from sediment.</title>
        <authorList>
            <person name="Wang Y."/>
        </authorList>
    </citation>
    <scope>NUCLEOTIDE SEQUENCE [LARGE SCALE GENOMIC DNA]</scope>
    <source>
        <strain evidence="6 7">HXT-9</strain>
    </source>
</reference>
<dbReference type="SMART" id="SM00448">
    <property type="entry name" value="REC"/>
    <property type="match status" value="1"/>
</dbReference>
<keyword evidence="1 4" id="KW-0597">Phosphoprotein</keyword>
<dbReference type="PROSITE" id="PS50110">
    <property type="entry name" value="RESPONSE_REGULATORY"/>
    <property type="match status" value="1"/>
</dbReference>
<dbReference type="InterPro" id="IPR011006">
    <property type="entry name" value="CheY-like_superfamily"/>
</dbReference>
<dbReference type="Pfam" id="PF00072">
    <property type="entry name" value="Response_reg"/>
    <property type="match status" value="1"/>
</dbReference>
<comment type="caution">
    <text evidence="6">The sequence shown here is derived from an EMBL/GenBank/DDBJ whole genome shotgun (WGS) entry which is preliminary data.</text>
</comment>
<sequence length="125" mass="13994">MKEVEVLLLDDEIEIADEVADYLSGRGVKAIGLFTPAMLEDELGRMEKVRVVVTDLRMPGRSGFDFIRSIKEKFPDRRLSFVVMSGFISPEDVEAGRQLGVVDFLRKPVAPQELMDAILPLLRGS</sequence>
<dbReference type="PANTHER" id="PTHR44591:SF3">
    <property type="entry name" value="RESPONSE REGULATORY DOMAIN-CONTAINING PROTEIN"/>
    <property type="match status" value="1"/>
</dbReference>
<keyword evidence="7" id="KW-1185">Reference proteome</keyword>
<dbReference type="PANTHER" id="PTHR44591">
    <property type="entry name" value="STRESS RESPONSE REGULATOR PROTEIN 1"/>
    <property type="match status" value="1"/>
</dbReference>
<evidence type="ECO:0000313" key="7">
    <source>
        <dbReference type="Proteomes" id="UP000468901"/>
    </source>
</evidence>
<evidence type="ECO:0000256" key="4">
    <source>
        <dbReference type="PROSITE-ProRule" id="PRU00169"/>
    </source>
</evidence>
<evidence type="ECO:0000259" key="5">
    <source>
        <dbReference type="PROSITE" id="PS50110"/>
    </source>
</evidence>
<feature type="modified residue" description="4-aspartylphosphate" evidence="4">
    <location>
        <position position="55"/>
    </location>
</feature>
<keyword evidence="3" id="KW-0804">Transcription</keyword>
<dbReference type="InterPro" id="IPR001789">
    <property type="entry name" value="Sig_transdc_resp-reg_receiver"/>
</dbReference>
<dbReference type="EMBL" id="WESC01000004">
    <property type="protein sequence ID" value="KAB7741274.1"/>
    <property type="molecule type" value="Genomic_DNA"/>
</dbReference>
<protein>
    <submittedName>
        <fullName evidence="6">Response regulator</fullName>
    </submittedName>
</protein>
<evidence type="ECO:0000256" key="1">
    <source>
        <dbReference type="ARBA" id="ARBA00022553"/>
    </source>
</evidence>
<dbReference type="RefSeq" id="WP_152215244.1">
    <property type="nucleotide sequence ID" value="NZ_JBAQYD010000116.1"/>
</dbReference>
<name>A0A6N6VQB2_9HYPH</name>
<evidence type="ECO:0000313" key="6">
    <source>
        <dbReference type="EMBL" id="KAB7741274.1"/>
    </source>
</evidence>
<accession>A0A6N6VQB2</accession>
<feature type="domain" description="Response regulatory" evidence="5">
    <location>
        <begin position="5"/>
        <end position="122"/>
    </location>
</feature>
<proteinExistence type="predicted"/>
<dbReference type="SUPFAM" id="SSF52172">
    <property type="entry name" value="CheY-like"/>
    <property type="match status" value="1"/>
</dbReference>
<keyword evidence="2" id="KW-0805">Transcription regulation</keyword>
<dbReference type="Proteomes" id="UP000468901">
    <property type="component" value="Unassembled WGS sequence"/>
</dbReference>
<dbReference type="CDD" id="cd00156">
    <property type="entry name" value="REC"/>
    <property type="match status" value="1"/>
</dbReference>
<dbReference type="InterPro" id="IPR050595">
    <property type="entry name" value="Bact_response_regulator"/>
</dbReference>
<organism evidence="6 7">
    <name type="scientific">Parvibaculum sedimenti</name>
    <dbReference type="NCBI Taxonomy" id="2608632"/>
    <lineage>
        <taxon>Bacteria</taxon>
        <taxon>Pseudomonadati</taxon>
        <taxon>Pseudomonadota</taxon>
        <taxon>Alphaproteobacteria</taxon>
        <taxon>Hyphomicrobiales</taxon>
        <taxon>Parvibaculaceae</taxon>
        <taxon>Parvibaculum</taxon>
    </lineage>
</organism>
<dbReference type="AlphaFoldDB" id="A0A6N6VQB2"/>
<evidence type="ECO:0000256" key="2">
    <source>
        <dbReference type="ARBA" id="ARBA00023015"/>
    </source>
</evidence>
<evidence type="ECO:0000256" key="3">
    <source>
        <dbReference type="ARBA" id="ARBA00023163"/>
    </source>
</evidence>
<dbReference type="Gene3D" id="3.40.50.2300">
    <property type="match status" value="1"/>
</dbReference>